<sequence>MAIIFENKSIESTDTGSRMKFPHRDDVKWTYLPFGCNNPGRCGDLPVIDEGDNQWTLTIENKNGQVFFTGGWKAFREKKGITDRHTISLYRDDEADLYRIIVGRN</sequence>
<name>A0AAV5L4T5_9ROSI</name>
<dbReference type="EMBL" id="BPVZ01000094">
    <property type="protein sequence ID" value="GKV32243.1"/>
    <property type="molecule type" value="Genomic_DNA"/>
</dbReference>
<dbReference type="GO" id="GO:0003677">
    <property type="term" value="F:DNA binding"/>
    <property type="evidence" value="ECO:0007669"/>
    <property type="project" value="UniProtKB-KW"/>
</dbReference>
<comment type="caution">
    <text evidence="6">The sequence shown here is derived from an EMBL/GenBank/DDBJ whole genome shotgun (WGS) entry which is preliminary data.</text>
</comment>
<reference evidence="6 7" key="1">
    <citation type="journal article" date="2021" name="Commun. Biol.">
        <title>The genome of Shorea leprosula (Dipterocarpaceae) highlights the ecological relevance of drought in aseasonal tropical rainforests.</title>
        <authorList>
            <person name="Ng K.K.S."/>
            <person name="Kobayashi M.J."/>
            <person name="Fawcett J.A."/>
            <person name="Hatakeyama M."/>
            <person name="Paape T."/>
            <person name="Ng C.H."/>
            <person name="Ang C.C."/>
            <person name="Tnah L.H."/>
            <person name="Lee C.T."/>
            <person name="Nishiyama T."/>
            <person name="Sese J."/>
            <person name="O'Brien M.J."/>
            <person name="Copetti D."/>
            <person name="Mohd Noor M.I."/>
            <person name="Ong R.C."/>
            <person name="Putra M."/>
            <person name="Sireger I.Z."/>
            <person name="Indrioko S."/>
            <person name="Kosugi Y."/>
            <person name="Izuno A."/>
            <person name="Isagi Y."/>
            <person name="Lee S.L."/>
            <person name="Shimizu K.K."/>
        </authorList>
    </citation>
    <scope>NUCLEOTIDE SEQUENCE [LARGE SCALE GENOMIC DNA]</scope>
    <source>
        <strain evidence="6">214</strain>
    </source>
</reference>
<dbReference type="InterPro" id="IPR015300">
    <property type="entry name" value="DNA-bd_pseudobarrel_sf"/>
</dbReference>
<proteinExistence type="predicted"/>
<dbReference type="GO" id="GO:0005634">
    <property type="term" value="C:nucleus"/>
    <property type="evidence" value="ECO:0007669"/>
    <property type="project" value="UniProtKB-SubCell"/>
</dbReference>
<evidence type="ECO:0000256" key="4">
    <source>
        <dbReference type="ARBA" id="ARBA00023163"/>
    </source>
</evidence>
<accession>A0AAV5L4T5</accession>
<evidence type="ECO:0000256" key="1">
    <source>
        <dbReference type="ARBA" id="ARBA00004123"/>
    </source>
</evidence>
<dbReference type="AlphaFoldDB" id="A0AAV5L4T5"/>
<keyword evidence="7" id="KW-1185">Reference proteome</keyword>
<keyword evidence="5" id="KW-0539">Nucleus</keyword>
<keyword evidence="3" id="KW-0238">DNA-binding</keyword>
<organism evidence="6 7">
    <name type="scientific">Rubroshorea leprosula</name>
    <dbReference type="NCBI Taxonomy" id="152421"/>
    <lineage>
        <taxon>Eukaryota</taxon>
        <taxon>Viridiplantae</taxon>
        <taxon>Streptophyta</taxon>
        <taxon>Embryophyta</taxon>
        <taxon>Tracheophyta</taxon>
        <taxon>Spermatophyta</taxon>
        <taxon>Magnoliopsida</taxon>
        <taxon>eudicotyledons</taxon>
        <taxon>Gunneridae</taxon>
        <taxon>Pentapetalae</taxon>
        <taxon>rosids</taxon>
        <taxon>malvids</taxon>
        <taxon>Malvales</taxon>
        <taxon>Dipterocarpaceae</taxon>
        <taxon>Rubroshorea</taxon>
    </lineage>
</organism>
<evidence type="ECO:0000256" key="3">
    <source>
        <dbReference type="ARBA" id="ARBA00023125"/>
    </source>
</evidence>
<protein>
    <recommendedName>
        <fullName evidence="8">TF-B3 domain-containing protein</fullName>
    </recommendedName>
</protein>
<comment type="subcellular location">
    <subcellularLocation>
        <location evidence="1">Nucleus</location>
    </subcellularLocation>
</comment>
<evidence type="ECO:0000313" key="6">
    <source>
        <dbReference type="EMBL" id="GKV32243.1"/>
    </source>
</evidence>
<evidence type="ECO:0000256" key="2">
    <source>
        <dbReference type="ARBA" id="ARBA00023015"/>
    </source>
</evidence>
<evidence type="ECO:0000313" key="7">
    <source>
        <dbReference type="Proteomes" id="UP001054252"/>
    </source>
</evidence>
<dbReference type="Gene3D" id="2.40.330.10">
    <property type="entry name" value="DNA-binding pseudobarrel domain"/>
    <property type="match status" value="1"/>
</dbReference>
<keyword evidence="2" id="KW-0805">Transcription regulation</keyword>
<dbReference type="SUPFAM" id="SSF101936">
    <property type="entry name" value="DNA-binding pseudobarrel domain"/>
    <property type="match status" value="1"/>
</dbReference>
<evidence type="ECO:0000256" key="5">
    <source>
        <dbReference type="ARBA" id="ARBA00023242"/>
    </source>
</evidence>
<gene>
    <name evidence="6" type="ORF">SLEP1_g40859</name>
</gene>
<evidence type="ECO:0008006" key="8">
    <source>
        <dbReference type="Google" id="ProtNLM"/>
    </source>
</evidence>
<dbReference type="Proteomes" id="UP001054252">
    <property type="component" value="Unassembled WGS sequence"/>
</dbReference>
<keyword evidence="4" id="KW-0804">Transcription</keyword>